<gene>
    <name evidence="2" type="ORF">S01H1_28371</name>
</gene>
<name>X0UBP0_9ZZZZ</name>
<proteinExistence type="predicted"/>
<keyword evidence="1" id="KW-0472">Membrane</keyword>
<dbReference type="EMBL" id="BARS01017337">
    <property type="protein sequence ID" value="GAF96751.1"/>
    <property type="molecule type" value="Genomic_DNA"/>
</dbReference>
<protein>
    <submittedName>
        <fullName evidence="2">Uncharacterized protein</fullName>
    </submittedName>
</protein>
<organism evidence="2">
    <name type="scientific">marine sediment metagenome</name>
    <dbReference type="NCBI Taxonomy" id="412755"/>
    <lineage>
        <taxon>unclassified sequences</taxon>
        <taxon>metagenomes</taxon>
        <taxon>ecological metagenomes</taxon>
    </lineage>
</organism>
<accession>X0UBP0</accession>
<evidence type="ECO:0000256" key="1">
    <source>
        <dbReference type="SAM" id="Phobius"/>
    </source>
</evidence>
<feature type="transmembrane region" description="Helical" evidence="1">
    <location>
        <begin position="6"/>
        <end position="29"/>
    </location>
</feature>
<keyword evidence="1" id="KW-1133">Transmembrane helix</keyword>
<reference evidence="2" key="1">
    <citation type="journal article" date="2014" name="Front. Microbiol.">
        <title>High frequency of phylogenetically diverse reductive dehalogenase-homologous genes in deep subseafloor sedimentary metagenomes.</title>
        <authorList>
            <person name="Kawai M."/>
            <person name="Futagami T."/>
            <person name="Toyoda A."/>
            <person name="Takaki Y."/>
            <person name="Nishi S."/>
            <person name="Hori S."/>
            <person name="Arai W."/>
            <person name="Tsubouchi T."/>
            <person name="Morono Y."/>
            <person name="Uchiyama I."/>
            <person name="Ito T."/>
            <person name="Fujiyama A."/>
            <person name="Inagaki F."/>
            <person name="Takami H."/>
        </authorList>
    </citation>
    <scope>NUCLEOTIDE SEQUENCE</scope>
    <source>
        <strain evidence="2">Expedition CK06-06</strain>
    </source>
</reference>
<keyword evidence="1" id="KW-0812">Transmembrane</keyword>
<dbReference type="AlphaFoldDB" id="X0UBP0"/>
<comment type="caution">
    <text evidence="2">The sequence shown here is derived from an EMBL/GenBank/DDBJ whole genome shotgun (WGS) entry which is preliminary data.</text>
</comment>
<feature type="transmembrane region" description="Helical" evidence="1">
    <location>
        <begin position="36"/>
        <end position="57"/>
    </location>
</feature>
<evidence type="ECO:0000313" key="2">
    <source>
        <dbReference type="EMBL" id="GAF96751.1"/>
    </source>
</evidence>
<sequence>MNTTSTQIVICCANGLIWAIVCAIIVYFINPELVNFVFITSFISAVCLTWTAIQFAGGEGAGE</sequence>